<dbReference type="Pfam" id="PF07859">
    <property type="entry name" value="Abhydrolase_3"/>
    <property type="match status" value="1"/>
</dbReference>
<reference evidence="3 4" key="1">
    <citation type="submission" date="2020-08" db="EMBL/GenBank/DDBJ databases">
        <title>A Genomic Blueprint of the Chicken Gut Microbiome.</title>
        <authorList>
            <person name="Gilroy R."/>
            <person name="Ravi A."/>
            <person name="Getino M."/>
            <person name="Pursley I."/>
            <person name="Horton D.L."/>
            <person name="Alikhan N.-F."/>
            <person name="Baker D."/>
            <person name="Gharbi K."/>
            <person name="Hall N."/>
            <person name="Watson M."/>
            <person name="Adriaenssens E.M."/>
            <person name="Foster-Nyarko E."/>
            <person name="Jarju S."/>
            <person name="Secka A."/>
            <person name="Antonio M."/>
            <person name="Oren A."/>
            <person name="Chaudhuri R."/>
            <person name="La Ragione R.M."/>
            <person name="Hildebrand F."/>
            <person name="Pallen M.J."/>
        </authorList>
    </citation>
    <scope>NUCLEOTIDE SEQUENCE [LARGE SCALE GENOMIC DNA]</scope>
    <source>
        <strain evidence="3 4">Sa2CUA8</strain>
    </source>
</reference>
<feature type="domain" description="Alpha/beta hydrolase fold-3" evidence="2">
    <location>
        <begin position="79"/>
        <end position="276"/>
    </location>
</feature>
<dbReference type="Gene3D" id="3.40.50.1820">
    <property type="entry name" value="alpha/beta hydrolase"/>
    <property type="match status" value="1"/>
</dbReference>
<dbReference type="InterPro" id="IPR050300">
    <property type="entry name" value="GDXG_lipolytic_enzyme"/>
</dbReference>
<proteinExistence type="predicted"/>
<dbReference type="InterPro" id="IPR013094">
    <property type="entry name" value="AB_hydrolase_3"/>
</dbReference>
<gene>
    <name evidence="3" type="ORF">H9640_06055</name>
</gene>
<dbReference type="PANTHER" id="PTHR48081:SF8">
    <property type="entry name" value="ALPHA_BETA HYDROLASE FOLD-3 DOMAIN-CONTAINING PROTEIN-RELATED"/>
    <property type="match status" value="1"/>
</dbReference>
<organism evidence="3 4">
    <name type="scientific">Oerskovia gallyi</name>
    <dbReference type="NCBI Taxonomy" id="2762226"/>
    <lineage>
        <taxon>Bacteria</taxon>
        <taxon>Bacillati</taxon>
        <taxon>Actinomycetota</taxon>
        <taxon>Actinomycetes</taxon>
        <taxon>Micrococcales</taxon>
        <taxon>Cellulomonadaceae</taxon>
        <taxon>Oerskovia</taxon>
    </lineage>
</organism>
<sequence length="303" mass="33507">MVESERSALHPEFGRLAMARSLVTAGGSTGRVDDDRRNAERWVGLFGGEADLEDEAHEDQERRSVVIYPEKEAPGSPWVLYLHGGGMVYYSTSTFRPYLRILADRLGAPVEALDYDKAPEHDVMRSVADLAARIAGRCREVTDRPLIVAGDSVGGLLALYLGVRVLPRVFSRIVLIYPVLDLDVEHESYQAFGTGYFLDGVDMRYFTSLLQPFFREIAFNPMDLSDSDLSALAGCSIVTSGCDVLRDEGLEWARYVADRSADVRHLHFPDLPHDFCLYAPKLSSARRAVEQIAGEAFVAGDAG</sequence>
<accession>A0ABR8UZY0</accession>
<comment type="caution">
    <text evidence="3">The sequence shown here is derived from an EMBL/GenBank/DDBJ whole genome shotgun (WGS) entry which is preliminary data.</text>
</comment>
<evidence type="ECO:0000313" key="4">
    <source>
        <dbReference type="Proteomes" id="UP000633601"/>
    </source>
</evidence>
<dbReference type="EMBL" id="JACSQE010000004">
    <property type="protein sequence ID" value="MBD7998109.1"/>
    <property type="molecule type" value="Genomic_DNA"/>
</dbReference>
<dbReference type="InterPro" id="IPR029058">
    <property type="entry name" value="AB_hydrolase_fold"/>
</dbReference>
<name>A0ABR8UZY0_9CELL</name>
<evidence type="ECO:0000256" key="1">
    <source>
        <dbReference type="ARBA" id="ARBA00022801"/>
    </source>
</evidence>
<keyword evidence="1 3" id="KW-0378">Hydrolase</keyword>
<evidence type="ECO:0000259" key="2">
    <source>
        <dbReference type="Pfam" id="PF07859"/>
    </source>
</evidence>
<dbReference type="PANTHER" id="PTHR48081">
    <property type="entry name" value="AB HYDROLASE SUPERFAMILY PROTEIN C4A8.06C"/>
    <property type="match status" value="1"/>
</dbReference>
<dbReference type="Proteomes" id="UP000633601">
    <property type="component" value="Unassembled WGS sequence"/>
</dbReference>
<evidence type="ECO:0000313" key="3">
    <source>
        <dbReference type="EMBL" id="MBD7998109.1"/>
    </source>
</evidence>
<protein>
    <submittedName>
        <fullName evidence="3">Alpha/beta hydrolase fold domain-containing protein</fullName>
    </submittedName>
</protein>
<dbReference type="GO" id="GO:0016787">
    <property type="term" value="F:hydrolase activity"/>
    <property type="evidence" value="ECO:0007669"/>
    <property type="project" value="UniProtKB-KW"/>
</dbReference>
<keyword evidence="4" id="KW-1185">Reference proteome</keyword>
<dbReference type="SUPFAM" id="SSF53474">
    <property type="entry name" value="alpha/beta-Hydrolases"/>
    <property type="match status" value="1"/>
</dbReference>
<dbReference type="RefSeq" id="WP_191789829.1">
    <property type="nucleotide sequence ID" value="NZ_JACSQE010000004.1"/>
</dbReference>